<name>Q1UZL8_PELU1</name>
<dbReference type="HOGENOM" id="CLU_3341764_0_0_5"/>
<reference evidence="1 2" key="1">
    <citation type="submission" date="2006-04" db="EMBL/GenBank/DDBJ databases">
        <authorList>
            <person name="Giovannoni S.J."/>
            <person name="Cho J.-C."/>
            <person name="Ferriera S."/>
            <person name="Johnson J."/>
            <person name="Kravitz S."/>
            <person name="Halpern A."/>
            <person name="Remington K."/>
            <person name="Beeson K."/>
            <person name="Tran B."/>
            <person name="Rogers Y.-H."/>
            <person name="Friedman R."/>
            <person name="Venter J.C."/>
        </authorList>
    </citation>
    <scope>NUCLEOTIDE SEQUENCE [LARGE SCALE GENOMIC DNA]</scope>
    <source>
        <strain evidence="1 2">HTCC1002</strain>
    </source>
</reference>
<sequence>MSKITYLNSYLRKFRKEPEYKVDLEDVEEIKQLEKNF</sequence>
<organism evidence="1 2">
    <name type="scientific">Pelagibacter ubique (strain HTCC1002)</name>
    <dbReference type="NCBI Taxonomy" id="314261"/>
    <lineage>
        <taxon>Bacteria</taxon>
        <taxon>Pseudomonadati</taxon>
        <taxon>Pseudomonadota</taxon>
        <taxon>Alphaproteobacteria</taxon>
        <taxon>Candidatus Pelagibacterales</taxon>
        <taxon>Candidatus Pelagibacteraceae</taxon>
        <taxon>Candidatus Pelagibacter</taxon>
    </lineage>
</organism>
<accession>Q1UZL8</accession>
<gene>
    <name evidence="1" type="ORF">PU1002_00585</name>
</gene>
<dbReference type="Proteomes" id="UP000005306">
    <property type="component" value="Unassembled WGS sequence"/>
</dbReference>
<proteinExistence type="predicted"/>
<comment type="caution">
    <text evidence="1">The sequence shown here is derived from an EMBL/GenBank/DDBJ whole genome shotgun (WGS) entry which is preliminary data.</text>
</comment>
<dbReference type="AlphaFoldDB" id="Q1UZL8"/>
<evidence type="ECO:0000313" key="2">
    <source>
        <dbReference type="Proteomes" id="UP000005306"/>
    </source>
</evidence>
<evidence type="ECO:0000313" key="1">
    <source>
        <dbReference type="EMBL" id="EAS84173.1"/>
    </source>
</evidence>
<protein>
    <submittedName>
        <fullName evidence="1">Uncharacterized protein</fullName>
    </submittedName>
</protein>
<dbReference type="EMBL" id="AAPV01000002">
    <property type="protein sequence ID" value="EAS84173.1"/>
    <property type="molecule type" value="Genomic_DNA"/>
</dbReference>